<comment type="catalytic activity">
    <reaction evidence="2">
        <text>L-glutamyl-tRNA(Gln) + L-glutamine + ATP + H2O = L-glutaminyl-tRNA(Gln) + L-glutamate + ADP + phosphate + H(+)</text>
        <dbReference type="Rhea" id="RHEA:17521"/>
        <dbReference type="Rhea" id="RHEA-COMP:9681"/>
        <dbReference type="Rhea" id="RHEA-COMP:9684"/>
        <dbReference type="ChEBI" id="CHEBI:15377"/>
        <dbReference type="ChEBI" id="CHEBI:15378"/>
        <dbReference type="ChEBI" id="CHEBI:29985"/>
        <dbReference type="ChEBI" id="CHEBI:30616"/>
        <dbReference type="ChEBI" id="CHEBI:43474"/>
        <dbReference type="ChEBI" id="CHEBI:58359"/>
        <dbReference type="ChEBI" id="CHEBI:78520"/>
        <dbReference type="ChEBI" id="CHEBI:78521"/>
        <dbReference type="ChEBI" id="CHEBI:456216"/>
    </reaction>
</comment>
<protein>
    <recommendedName>
        <fullName evidence="2">Aspartyl/glutamyl-tRNA(Asn/Gln) amidotransferase subunit C</fullName>
        <shortName evidence="2">Asp/Glu-ADT subunit C</shortName>
        <ecNumber evidence="2">6.3.5.-</ecNumber>
    </recommendedName>
</protein>
<organism evidence="3 4">
    <name type="scientific">Desulfovibrio desulfuricans</name>
    <dbReference type="NCBI Taxonomy" id="876"/>
    <lineage>
        <taxon>Bacteria</taxon>
        <taxon>Pseudomonadati</taxon>
        <taxon>Thermodesulfobacteriota</taxon>
        <taxon>Desulfovibrionia</taxon>
        <taxon>Desulfovibrionales</taxon>
        <taxon>Desulfovibrionaceae</taxon>
        <taxon>Desulfovibrio</taxon>
    </lineage>
</organism>
<comment type="function">
    <text evidence="2">Allows the formation of correctly charged Asn-tRNA(Asn) or Gln-tRNA(Gln) through the transamidation of misacylated Asp-tRNA(Asn) or Glu-tRNA(Gln) in organisms which lack either or both of asparaginyl-tRNA or glutaminyl-tRNA synthetases. The reaction takes place in the presence of glutamine and ATP through an activated phospho-Asp-tRNA(Asn) or phospho-Glu-tRNA(Gln).</text>
</comment>
<dbReference type="Proteomes" id="UP000297065">
    <property type="component" value="Chromosome"/>
</dbReference>
<keyword evidence="2" id="KW-0436">Ligase</keyword>
<dbReference type="GO" id="GO:0005524">
    <property type="term" value="F:ATP binding"/>
    <property type="evidence" value="ECO:0007669"/>
    <property type="project" value="UniProtKB-KW"/>
</dbReference>
<dbReference type="GO" id="GO:0070681">
    <property type="term" value="P:glutaminyl-tRNAGln biosynthesis via transamidation"/>
    <property type="evidence" value="ECO:0007669"/>
    <property type="project" value="TreeGrafter"/>
</dbReference>
<evidence type="ECO:0000313" key="4">
    <source>
        <dbReference type="Proteomes" id="UP000297065"/>
    </source>
</evidence>
<comment type="subunit">
    <text evidence="2">Heterotrimer of A, B and C subunits.</text>
</comment>
<dbReference type="HAMAP" id="MF_00122">
    <property type="entry name" value="GatC"/>
    <property type="match status" value="1"/>
</dbReference>
<dbReference type="AlphaFoldDB" id="A0A4V1CXJ9"/>
<dbReference type="OrthoDB" id="9813938at2"/>
<comment type="catalytic activity">
    <reaction evidence="2">
        <text>L-aspartyl-tRNA(Asn) + L-glutamine + ATP + H2O = L-asparaginyl-tRNA(Asn) + L-glutamate + ADP + phosphate + 2 H(+)</text>
        <dbReference type="Rhea" id="RHEA:14513"/>
        <dbReference type="Rhea" id="RHEA-COMP:9674"/>
        <dbReference type="Rhea" id="RHEA-COMP:9677"/>
        <dbReference type="ChEBI" id="CHEBI:15377"/>
        <dbReference type="ChEBI" id="CHEBI:15378"/>
        <dbReference type="ChEBI" id="CHEBI:29985"/>
        <dbReference type="ChEBI" id="CHEBI:30616"/>
        <dbReference type="ChEBI" id="CHEBI:43474"/>
        <dbReference type="ChEBI" id="CHEBI:58359"/>
        <dbReference type="ChEBI" id="CHEBI:78515"/>
        <dbReference type="ChEBI" id="CHEBI:78516"/>
        <dbReference type="ChEBI" id="CHEBI:456216"/>
    </reaction>
</comment>
<dbReference type="GO" id="GO:0050566">
    <property type="term" value="F:asparaginyl-tRNA synthase (glutamine-hydrolyzing) activity"/>
    <property type="evidence" value="ECO:0007669"/>
    <property type="project" value="RHEA"/>
</dbReference>
<dbReference type="RefSeq" id="WP_136400563.1">
    <property type="nucleotide sequence ID" value="NZ_CP036295.1"/>
</dbReference>
<gene>
    <name evidence="2 3" type="primary">gatC</name>
    <name evidence="3" type="ORF">DDIC_11465</name>
</gene>
<dbReference type="GO" id="GO:0006450">
    <property type="term" value="P:regulation of translational fidelity"/>
    <property type="evidence" value="ECO:0007669"/>
    <property type="project" value="InterPro"/>
</dbReference>
<dbReference type="GO" id="GO:0050567">
    <property type="term" value="F:glutaminyl-tRNA synthase (glutamine-hydrolyzing) activity"/>
    <property type="evidence" value="ECO:0007669"/>
    <property type="project" value="UniProtKB-UniRule"/>
</dbReference>
<proteinExistence type="inferred from homology"/>
<dbReference type="PANTHER" id="PTHR15004:SF0">
    <property type="entry name" value="GLUTAMYL-TRNA(GLN) AMIDOTRANSFERASE SUBUNIT C, MITOCHONDRIAL"/>
    <property type="match status" value="1"/>
</dbReference>
<evidence type="ECO:0000256" key="2">
    <source>
        <dbReference type="HAMAP-Rule" id="MF_00122"/>
    </source>
</evidence>
<evidence type="ECO:0000313" key="3">
    <source>
        <dbReference type="EMBL" id="QCC86480.1"/>
    </source>
</evidence>
<dbReference type="InterPro" id="IPR036113">
    <property type="entry name" value="Asp/Glu-ADT_sf_sub_c"/>
</dbReference>
<dbReference type="NCBIfam" id="TIGR00135">
    <property type="entry name" value="gatC"/>
    <property type="match status" value="1"/>
</dbReference>
<keyword evidence="2" id="KW-0547">Nucleotide-binding</keyword>
<keyword evidence="2" id="KW-0648">Protein biosynthesis</keyword>
<dbReference type="EC" id="6.3.5.-" evidence="2"/>
<dbReference type="Gene3D" id="1.10.20.60">
    <property type="entry name" value="Glu-tRNAGln amidotransferase C subunit, N-terminal domain"/>
    <property type="match status" value="1"/>
</dbReference>
<accession>A0A4V1CXJ9</accession>
<keyword evidence="1 2" id="KW-0067">ATP-binding</keyword>
<name>A0A4V1CXJ9_DESDE</name>
<dbReference type="EMBL" id="CP036295">
    <property type="protein sequence ID" value="QCC86480.1"/>
    <property type="molecule type" value="Genomic_DNA"/>
</dbReference>
<dbReference type="PANTHER" id="PTHR15004">
    <property type="entry name" value="GLUTAMYL-TRNA(GLN) AMIDOTRANSFERASE SUBUNIT C, MITOCHONDRIAL"/>
    <property type="match status" value="1"/>
</dbReference>
<evidence type="ECO:0000256" key="1">
    <source>
        <dbReference type="ARBA" id="ARBA00022840"/>
    </source>
</evidence>
<comment type="similarity">
    <text evidence="2">Belongs to the GatC family.</text>
</comment>
<dbReference type="GO" id="GO:0006412">
    <property type="term" value="P:translation"/>
    <property type="evidence" value="ECO:0007669"/>
    <property type="project" value="UniProtKB-UniRule"/>
</dbReference>
<reference evidence="3 4" key="1">
    <citation type="submission" date="2019-02" db="EMBL/GenBank/DDBJ databases">
        <title>Complete Genome Sequence of Desulfovibrio desulfuricans IC1, a Sulfonate Utilizing Anaerobe.</title>
        <authorList>
            <person name="Day L.A."/>
            <person name="De Leon K.B."/>
            <person name="Wall J.D."/>
        </authorList>
    </citation>
    <scope>NUCLEOTIDE SEQUENCE [LARGE SCALE GENOMIC DNA]</scope>
    <source>
        <strain evidence="3 4">IC1</strain>
    </source>
</reference>
<dbReference type="InterPro" id="IPR003837">
    <property type="entry name" value="GatC"/>
</dbReference>
<sequence>MADNKTISLDEVTHMATLSRLSVSKEEQILFARQMGDILAYMDVLAQVDTNDVEPLYSPAQHPGHLREDVAARRRERTEVLANAPEADGEYFMVPRIV</sequence>
<keyword evidence="3" id="KW-0808">Transferase</keyword>
<dbReference type="GO" id="GO:0016740">
    <property type="term" value="F:transferase activity"/>
    <property type="evidence" value="ECO:0007669"/>
    <property type="project" value="UniProtKB-KW"/>
</dbReference>
<dbReference type="Pfam" id="PF02686">
    <property type="entry name" value="GatC"/>
    <property type="match status" value="1"/>
</dbReference>
<dbReference type="SUPFAM" id="SSF141000">
    <property type="entry name" value="Glu-tRNAGln amidotransferase C subunit"/>
    <property type="match status" value="1"/>
</dbReference>